<feature type="transmembrane region" description="Helical" evidence="10">
    <location>
        <begin position="7"/>
        <end position="40"/>
    </location>
</feature>
<evidence type="ECO:0000313" key="11">
    <source>
        <dbReference type="EMBL" id="KGF92251.1"/>
    </source>
</evidence>
<dbReference type="Proteomes" id="UP000030491">
    <property type="component" value="Unassembled WGS sequence"/>
</dbReference>
<dbReference type="Pfam" id="PF02537">
    <property type="entry name" value="CRCB"/>
    <property type="match status" value="1"/>
</dbReference>
<keyword evidence="6" id="KW-0406">Ion transport</keyword>
<evidence type="ECO:0000256" key="9">
    <source>
        <dbReference type="ARBA" id="ARBA00049940"/>
    </source>
</evidence>
<keyword evidence="6" id="KW-0407">Ion channel</keyword>
<dbReference type="GO" id="GO:0034220">
    <property type="term" value="P:monoatomic ion transmembrane transport"/>
    <property type="evidence" value="ECO:0007669"/>
    <property type="project" value="UniProtKB-KW"/>
</dbReference>
<evidence type="ECO:0000256" key="6">
    <source>
        <dbReference type="ARBA" id="ARBA00023303"/>
    </source>
</evidence>
<evidence type="ECO:0000256" key="4">
    <source>
        <dbReference type="ARBA" id="ARBA00022989"/>
    </source>
</evidence>
<dbReference type="GO" id="GO:0005886">
    <property type="term" value="C:plasma membrane"/>
    <property type="evidence" value="ECO:0007669"/>
    <property type="project" value="UniProtKB-SubCell"/>
</dbReference>
<feature type="transmembrane region" description="Helical" evidence="10">
    <location>
        <begin position="52"/>
        <end position="72"/>
    </location>
</feature>
<comment type="function">
    <text evidence="9">Fluoride-specific ion channel. Important for reducing fluoride concentration in the cell, thus reducing its toxicity.</text>
</comment>
<keyword evidence="5 10" id="KW-0472">Membrane</keyword>
<evidence type="ECO:0000256" key="3">
    <source>
        <dbReference type="ARBA" id="ARBA00022692"/>
    </source>
</evidence>
<comment type="caution">
    <text evidence="11">The sequence shown here is derived from an EMBL/GenBank/DDBJ whole genome shotgun (WGS) entry which is preliminary data.</text>
</comment>
<evidence type="ECO:0000256" key="1">
    <source>
        <dbReference type="ARBA" id="ARBA00004651"/>
    </source>
</evidence>
<comment type="subcellular location">
    <subcellularLocation>
        <location evidence="1">Cell membrane</location>
        <topology evidence="1">Multi-pass membrane protein</topology>
    </subcellularLocation>
</comment>
<protein>
    <recommendedName>
        <fullName evidence="10">Fluoride-specific ion channel</fullName>
    </recommendedName>
</protein>
<gene>
    <name evidence="11" type="ORF">EU93_0796</name>
</gene>
<evidence type="ECO:0000256" key="5">
    <source>
        <dbReference type="ARBA" id="ARBA00023136"/>
    </source>
</evidence>
<keyword evidence="3 10" id="KW-0812">Transmembrane</keyword>
<evidence type="ECO:0000256" key="10">
    <source>
        <dbReference type="RuleBase" id="RU004340"/>
    </source>
</evidence>
<reference evidence="12" key="1">
    <citation type="journal article" date="2014" name="Sci. Data">
        <title>Genomes of diverse isolates of the marine cyanobacterium Prochlorococcus.</title>
        <authorList>
            <person name="Biller S."/>
            <person name="Berube P."/>
            <person name="Thompson J."/>
            <person name="Kelly L."/>
            <person name="Roggensack S."/>
            <person name="Awad L."/>
            <person name="Roache-Johnson K."/>
            <person name="Ding H."/>
            <person name="Giovannoni S.J."/>
            <person name="Moore L.R."/>
            <person name="Chisholm S.W."/>
        </authorList>
    </citation>
    <scope>NUCLEOTIDE SEQUENCE [LARGE SCALE GENOMIC DNA]</scope>
</reference>
<evidence type="ECO:0000256" key="7">
    <source>
        <dbReference type="ARBA" id="ARBA00035120"/>
    </source>
</evidence>
<dbReference type="RefSeq" id="WP_032513616.1">
    <property type="nucleotide sequence ID" value="NZ_JNAJ01000010.1"/>
</dbReference>
<sequence length="109" mass="12756">MKIKSVIYILLACYLATFLRIFIANNFVISILGSFCVGFITSKKLSFSSKKILLSGFFSCFTSFSGFIYFLYEILNQKDWLKFIIFFNLIIIVNLFTMYLGFWISRKIT</sequence>
<accession>A0A0A1ZUK4</accession>
<evidence type="ECO:0000313" key="12">
    <source>
        <dbReference type="Proteomes" id="UP000030491"/>
    </source>
</evidence>
<keyword evidence="2 10" id="KW-1003">Cell membrane</keyword>
<dbReference type="EMBL" id="JNAJ01000010">
    <property type="protein sequence ID" value="KGF92251.1"/>
    <property type="molecule type" value="Genomic_DNA"/>
</dbReference>
<feature type="transmembrane region" description="Helical" evidence="10">
    <location>
        <begin position="84"/>
        <end position="104"/>
    </location>
</feature>
<dbReference type="AlphaFoldDB" id="A0A0A1ZUK4"/>
<dbReference type="InterPro" id="IPR003691">
    <property type="entry name" value="FluC"/>
</dbReference>
<name>A0A0A1ZUK4_PROMR</name>
<keyword evidence="4 10" id="KW-1133">Transmembrane helix</keyword>
<comment type="similarity">
    <text evidence="7 10">Belongs to the fluoride channel Fluc/FEX (TC 1.A.43) family.</text>
</comment>
<evidence type="ECO:0000256" key="8">
    <source>
        <dbReference type="ARBA" id="ARBA00035585"/>
    </source>
</evidence>
<proteinExistence type="inferred from homology"/>
<dbReference type="OrthoDB" id="541524at2"/>
<organism evidence="11 12">
    <name type="scientific">Prochlorococcus marinus str. MIT 9116</name>
    <dbReference type="NCBI Taxonomy" id="167544"/>
    <lineage>
        <taxon>Bacteria</taxon>
        <taxon>Bacillati</taxon>
        <taxon>Cyanobacteriota</taxon>
        <taxon>Cyanophyceae</taxon>
        <taxon>Synechococcales</taxon>
        <taxon>Prochlorococcaceae</taxon>
        <taxon>Prochlorococcus</taxon>
    </lineage>
</organism>
<evidence type="ECO:0000256" key="2">
    <source>
        <dbReference type="ARBA" id="ARBA00022475"/>
    </source>
</evidence>
<comment type="catalytic activity">
    <reaction evidence="8">
        <text>fluoride(in) = fluoride(out)</text>
        <dbReference type="Rhea" id="RHEA:76159"/>
        <dbReference type="ChEBI" id="CHEBI:17051"/>
    </reaction>
    <physiologicalReaction direction="left-to-right" evidence="8">
        <dbReference type="Rhea" id="RHEA:76160"/>
    </physiologicalReaction>
</comment>
<keyword evidence="6" id="KW-0813">Transport</keyword>